<dbReference type="VEuPathDB" id="ToxoDB:CSUI_000804"/>
<keyword evidence="4" id="KW-0256">Endoplasmic reticulum</keyword>
<evidence type="ECO:0000256" key="6">
    <source>
        <dbReference type="ARBA" id="ARBA00023136"/>
    </source>
</evidence>
<keyword evidence="5 8" id="KW-1133">Transmembrane helix</keyword>
<dbReference type="GeneID" id="94424222"/>
<dbReference type="GO" id="GO:0005789">
    <property type="term" value="C:endoplasmic reticulum membrane"/>
    <property type="evidence" value="ECO:0007669"/>
    <property type="project" value="UniProtKB-SubCell"/>
</dbReference>
<dbReference type="EMBL" id="MIGC01000308">
    <property type="protein sequence ID" value="PHJ25345.1"/>
    <property type="molecule type" value="Genomic_DNA"/>
</dbReference>
<evidence type="ECO:0000256" key="5">
    <source>
        <dbReference type="ARBA" id="ARBA00022989"/>
    </source>
</evidence>
<organism evidence="9 10">
    <name type="scientific">Cystoisospora suis</name>
    <dbReference type="NCBI Taxonomy" id="483139"/>
    <lineage>
        <taxon>Eukaryota</taxon>
        <taxon>Sar</taxon>
        <taxon>Alveolata</taxon>
        <taxon>Apicomplexa</taxon>
        <taxon>Conoidasida</taxon>
        <taxon>Coccidia</taxon>
        <taxon>Eucoccidiorida</taxon>
        <taxon>Eimeriorina</taxon>
        <taxon>Sarcocystidae</taxon>
        <taxon>Cystoisospora</taxon>
    </lineage>
</organism>
<keyword evidence="6 8" id="KW-0472">Membrane</keyword>
<dbReference type="GO" id="GO:0097250">
    <property type="term" value="P:mitochondrial respirasome assembly"/>
    <property type="evidence" value="ECO:0007669"/>
    <property type="project" value="InterPro"/>
</dbReference>
<comment type="subcellular location">
    <subcellularLocation>
        <location evidence="1">Endoplasmic reticulum membrane</location>
        <topology evidence="1">Multi-pass membrane protein</topology>
    </subcellularLocation>
</comment>
<accession>A0A2C6LER2</accession>
<protein>
    <submittedName>
        <fullName evidence="9">Rab5-interacting protein</fullName>
    </submittedName>
</protein>
<evidence type="ECO:0000256" key="8">
    <source>
        <dbReference type="SAM" id="Phobius"/>
    </source>
</evidence>
<comment type="similarity">
    <text evidence="2">Belongs to the EMC6 family.</text>
</comment>
<proteinExistence type="inferred from homology"/>
<dbReference type="RefSeq" id="XP_067927017.1">
    <property type="nucleotide sequence ID" value="XM_068061011.1"/>
</dbReference>
<reference evidence="9 10" key="1">
    <citation type="journal article" date="2017" name="Int. J. Parasitol.">
        <title>The genome of the protozoan parasite Cystoisospora suis and a reverse vaccinology approach to identify vaccine candidates.</title>
        <authorList>
            <person name="Palmieri N."/>
            <person name="Shrestha A."/>
            <person name="Ruttkowski B."/>
            <person name="Beck T."/>
            <person name="Vogl C."/>
            <person name="Tomley F."/>
            <person name="Blake D.P."/>
            <person name="Joachim A."/>
        </authorList>
    </citation>
    <scope>NUCLEOTIDE SEQUENCE [LARGE SCALE GENOMIC DNA]</scope>
    <source>
        <strain evidence="9 10">Wien I</strain>
    </source>
</reference>
<dbReference type="InterPro" id="IPR029008">
    <property type="entry name" value="EMC6-like"/>
</dbReference>
<evidence type="ECO:0000313" key="9">
    <source>
        <dbReference type="EMBL" id="PHJ25345.1"/>
    </source>
</evidence>
<keyword evidence="3 8" id="KW-0812">Transmembrane</keyword>
<feature type="transmembrane region" description="Helical" evidence="8">
    <location>
        <begin position="67"/>
        <end position="89"/>
    </location>
</feature>
<evidence type="ECO:0000256" key="4">
    <source>
        <dbReference type="ARBA" id="ARBA00022824"/>
    </source>
</evidence>
<dbReference type="PANTHER" id="PTHR12906">
    <property type="entry name" value="PROTEIN C20ORF24 RAB5-INTERACTING PROTEIN"/>
    <property type="match status" value="1"/>
</dbReference>
<name>A0A2C6LER2_9APIC</name>
<dbReference type="GO" id="GO:0005739">
    <property type="term" value="C:mitochondrion"/>
    <property type="evidence" value="ECO:0007669"/>
    <property type="project" value="GOC"/>
</dbReference>
<dbReference type="OrthoDB" id="332050at2759"/>
<dbReference type="Pfam" id="PF07019">
    <property type="entry name" value="EMC6"/>
    <property type="match status" value="1"/>
</dbReference>
<feature type="region of interest" description="Disordered" evidence="7">
    <location>
        <begin position="1"/>
        <end position="25"/>
    </location>
</feature>
<dbReference type="PANTHER" id="PTHR12906:SF0">
    <property type="entry name" value="GEL COMPLEX SUBUNIT OPTI"/>
    <property type="match status" value="1"/>
</dbReference>
<dbReference type="AlphaFoldDB" id="A0A2C6LER2"/>
<evidence type="ECO:0000313" key="10">
    <source>
        <dbReference type="Proteomes" id="UP000221165"/>
    </source>
</evidence>
<gene>
    <name evidence="9" type="ORF">CSUI_000804</name>
</gene>
<evidence type="ECO:0000256" key="7">
    <source>
        <dbReference type="SAM" id="MobiDB-lite"/>
    </source>
</evidence>
<evidence type="ECO:0000256" key="1">
    <source>
        <dbReference type="ARBA" id="ARBA00004477"/>
    </source>
</evidence>
<comment type="caution">
    <text evidence="9">The sequence shown here is derived from an EMBL/GenBank/DDBJ whole genome shotgun (WGS) entry which is preliminary data.</text>
</comment>
<feature type="transmembrane region" description="Helical" evidence="8">
    <location>
        <begin position="109"/>
        <end position="131"/>
    </location>
</feature>
<dbReference type="Proteomes" id="UP000221165">
    <property type="component" value="Unassembled WGS sequence"/>
</dbReference>
<evidence type="ECO:0000256" key="3">
    <source>
        <dbReference type="ARBA" id="ARBA00022692"/>
    </source>
</evidence>
<dbReference type="InterPro" id="IPR010742">
    <property type="entry name" value="RCAF1"/>
</dbReference>
<keyword evidence="10" id="KW-1185">Reference proteome</keyword>
<feature type="compositionally biased region" description="Polar residues" evidence="7">
    <location>
        <begin position="1"/>
        <end position="10"/>
    </location>
</feature>
<evidence type="ECO:0000256" key="2">
    <source>
        <dbReference type="ARBA" id="ARBA00009436"/>
    </source>
</evidence>
<sequence>MSQGQSSRQAKASKEGNPQDASVKSGTTVSLFSKILHPSSHGDWHKDEVVDVFWWLKQSAAILTGVALGYLGVTGWLGFVTFAAVQYLIANLWAQHAQLVGVCIEPFEVFTESAFVAAGTFVILWTLVYSLKVSVGGAFV</sequence>